<dbReference type="RefSeq" id="WP_000634702.1">
    <property type="nucleotide sequence ID" value="NZ_AMOQ01000001.1"/>
</dbReference>
<organism evidence="1 2">
    <name type="scientific">Helicobacter pylori R018c</name>
    <dbReference type="NCBI Taxonomy" id="1145110"/>
    <lineage>
        <taxon>Bacteria</taxon>
        <taxon>Pseudomonadati</taxon>
        <taxon>Campylobacterota</taxon>
        <taxon>Epsilonproteobacteria</taxon>
        <taxon>Campylobacterales</taxon>
        <taxon>Helicobacteraceae</taxon>
        <taxon>Helicobacter</taxon>
    </lineage>
</organism>
<name>K2K5T2_HELPX</name>
<dbReference type="AlphaFoldDB" id="K2K5T2"/>
<proteinExistence type="predicted"/>
<reference evidence="1 2" key="1">
    <citation type="submission" date="2012-08" db="EMBL/GenBank/DDBJ databases">
        <title>Comparative Sequence Analysis of H. pylori isolates.</title>
        <authorList>
            <person name="Blanchard T.G."/>
            <person name="Czinn S.J."/>
            <person name="McCracken C.M."/>
            <person name="Abolude K.A."/>
            <person name="Shefchek K.S."/>
            <person name="Maroo A.M."/>
            <person name="Santana-Cruz I.S."/>
            <person name="Tallon L.J."/>
            <person name="Ficke F.W.F."/>
        </authorList>
    </citation>
    <scope>NUCLEOTIDE SEQUENCE [LARGE SCALE GENOMIC DNA]</scope>
    <source>
        <strain evidence="1 2">R018c</strain>
    </source>
</reference>
<protein>
    <submittedName>
        <fullName evidence="1">Uncharacterized protein</fullName>
    </submittedName>
</protein>
<sequence>MIVFCKAILGLLRGNDFKTLPIPYEVYYQTKFKKQVFKKNKRMAKKPQIKKSQIKMGEI</sequence>
<dbReference type="Proteomes" id="UP000002808">
    <property type="component" value="Unassembled WGS sequence"/>
</dbReference>
<evidence type="ECO:0000313" key="2">
    <source>
        <dbReference type="Proteomes" id="UP000002808"/>
    </source>
</evidence>
<comment type="caution">
    <text evidence="1">The sequence shown here is derived from an EMBL/GenBank/DDBJ whole genome shotgun (WGS) entry which is preliminary data.</text>
</comment>
<gene>
    <name evidence="1" type="ORF">OUC_0324</name>
</gene>
<dbReference type="PATRIC" id="fig|1145110.4.peg.315"/>
<dbReference type="EMBL" id="AMOQ01000001">
    <property type="protein sequence ID" value="EKE81957.1"/>
    <property type="molecule type" value="Genomic_DNA"/>
</dbReference>
<accession>K2K5T2</accession>
<evidence type="ECO:0000313" key="1">
    <source>
        <dbReference type="EMBL" id="EKE81957.1"/>
    </source>
</evidence>